<feature type="transmembrane region" description="Helical" evidence="6">
    <location>
        <begin position="420"/>
        <end position="442"/>
    </location>
</feature>
<evidence type="ECO:0000313" key="9">
    <source>
        <dbReference type="Proteomes" id="UP000013523"/>
    </source>
</evidence>
<dbReference type="Gene3D" id="1.20.1250.20">
    <property type="entry name" value="MFS general substrate transporter like domains"/>
    <property type="match status" value="1"/>
</dbReference>
<evidence type="ECO:0000256" key="4">
    <source>
        <dbReference type="ARBA" id="ARBA00022989"/>
    </source>
</evidence>
<feature type="domain" description="Major facilitator superfamily (MFS) profile" evidence="7">
    <location>
        <begin position="8"/>
        <end position="446"/>
    </location>
</feature>
<protein>
    <submittedName>
        <fullName evidence="8">Arabinose efflux permease family protein</fullName>
    </submittedName>
</protein>
<evidence type="ECO:0000256" key="6">
    <source>
        <dbReference type="SAM" id="Phobius"/>
    </source>
</evidence>
<evidence type="ECO:0000256" key="1">
    <source>
        <dbReference type="ARBA" id="ARBA00004651"/>
    </source>
</evidence>
<sequence length="464" mass="51652">MNRNNIRTIYTVFIFVALAAFDNIIIGLFPPLFSSIAKDLNITISSLGVVSAINIIVTAMSSILWGYAAGKYNRKRLIMFGTIIWSIAVFFTSRSNNYLELIVSQFFTGIGLGCIASIGFSVLTDFIPYKYRGMLLSLWGMSQGFGGIMGSLMASLIATSSNWREPFQIVGIIGFFLTVLYVFIREPVLGGAEPELKKLIREGNSYNHTIQLNEVKGIICKKTNLLLLLQGIFMNITTGSLIWLPTLYISKIQNQGYDNKTAIIAAGYLYAILQLGGLTSSAFGYLGDLLQRKSYKGRALMTSFFVFITMPLYVIMFIMPMNKLLIDTSSTYSILISLLREIVINPWMLGIFILSFLASATQSSNTPNWLALITEVNLPEHRGAAFSISNIANSLGRTVGNVGIGYLLAFISIYKREPSNYIITMVIFQMFLVPAAICYLQIAKTNVRDIKDVKKTLYRRAKVN</sequence>
<evidence type="ECO:0000313" key="8">
    <source>
        <dbReference type="EMBL" id="AGK96255.1"/>
    </source>
</evidence>
<dbReference type="Proteomes" id="UP000013523">
    <property type="component" value="Chromosome"/>
</dbReference>
<feature type="transmembrane region" description="Helical" evidence="6">
    <location>
        <begin position="262"/>
        <end position="287"/>
    </location>
</feature>
<keyword evidence="5 6" id="KW-0472">Membrane</keyword>
<dbReference type="InterPro" id="IPR011701">
    <property type="entry name" value="MFS"/>
</dbReference>
<feature type="transmembrane region" description="Helical" evidence="6">
    <location>
        <begin position="331"/>
        <end position="357"/>
    </location>
</feature>
<feature type="transmembrane region" description="Helical" evidence="6">
    <location>
        <begin position="395"/>
        <end position="414"/>
    </location>
</feature>
<dbReference type="EMBL" id="CP003261">
    <property type="protein sequence ID" value="AGK96255.1"/>
    <property type="molecule type" value="Genomic_DNA"/>
</dbReference>
<feature type="transmembrane region" description="Helical" evidence="6">
    <location>
        <begin position="42"/>
        <end position="65"/>
    </location>
</feature>
<dbReference type="RefSeq" id="WP_015614578.1">
    <property type="nucleotide sequence ID" value="NC_021182.1"/>
</dbReference>
<accession>R4K9D5</accession>
<comment type="subcellular location">
    <subcellularLocation>
        <location evidence="1">Cell membrane</location>
        <topology evidence="1">Multi-pass membrane protein</topology>
    </subcellularLocation>
</comment>
<feature type="transmembrane region" description="Helical" evidence="6">
    <location>
        <begin position="166"/>
        <end position="184"/>
    </location>
</feature>
<organism evidence="8 9">
    <name type="scientific">Clostridium pasteurianum BC1</name>
    <dbReference type="NCBI Taxonomy" id="86416"/>
    <lineage>
        <taxon>Bacteria</taxon>
        <taxon>Bacillati</taxon>
        <taxon>Bacillota</taxon>
        <taxon>Clostridia</taxon>
        <taxon>Eubacteriales</taxon>
        <taxon>Clostridiaceae</taxon>
        <taxon>Clostridium</taxon>
    </lineage>
</organism>
<evidence type="ECO:0000256" key="2">
    <source>
        <dbReference type="ARBA" id="ARBA00022448"/>
    </source>
</evidence>
<dbReference type="GO" id="GO:0005886">
    <property type="term" value="C:plasma membrane"/>
    <property type="evidence" value="ECO:0007669"/>
    <property type="project" value="UniProtKB-SubCell"/>
</dbReference>
<dbReference type="InterPro" id="IPR044770">
    <property type="entry name" value="MFS_spinster-like"/>
</dbReference>
<dbReference type="eggNOG" id="COG2814">
    <property type="taxonomic scope" value="Bacteria"/>
</dbReference>
<dbReference type="InterPro" id="IPR036259">
    <property type="entry name" value="MFS_trans_sf"/>
</dbReference>
<gene>
    <name evidence="8" type="ORF">Clopa_1267</name>
</gene>
<keyword evidence="9" id="KW-1185">Reference proteome</keyword>
<dbReference type="InterPro" id="IPR020846">
    <property type="entry name" value="MFS_dom"/>
</dbReference>
<dbReference type="PANTHER" id="PTHR23505:SF79">
    <property type="entry name" value="PROTEIN SPINSTER"/>
    <property type="match status" value="1"/>
</dbReference>
<feature type="transmembrane region" description="Helical" evidence="6">
    <location>
        <begin position="77"/>
        <end position="95"/>
    </location>
</feature>
<keyword evidence="3 6" id="KW-0812">Transmembrane</keyword>
<dbReference type="HOGENOM" id="CLU_001265_5_12_9"/>
<feature type="transmembrane region" description="Helical" evidence="6">
    <location>
        <begin position="225"/>
        <end position="250"/>
    </location>
</feature>
<evidence type="ECO:0000256" key="3">
    <source>
        <dbReference type="ARBA" id="ARBA00022692"/>
    </source>
</evidence>
<feature type="transmembrane region" description="Helical" evidence="6">
    <location>
        <begin position="135"/>
        <end position="160"/>
    </location>
</feature>
<feature type="transmembrane region" description="Helical" evidence="6">
    <location>
        <begin position="12"/>
        <end position="30"/>
    </location>
</feature>
<dbReference type="PROSITE" id="PS50850">
    <property type="entry name" value="MFS"/>
    <property type="match status" value="1"/>
</dbReference>
<dbReference type="OrthoDB" id="3402920at2"/>
<dbReference type="KEGG" id="cpas:Clopa_1267"/>
<dbReference type="PANTHER" id="PTHR23505">
    <property type="entry name" value="SPINSTER"/>
    <property type="match status" value="1"/>
</dbReference>
<reference evidence="8 9" key="1">
    <citation type="submission" date="2012-01" db="EMBL/GenBank/DDBJ databases">
        <title>Complete sequence of chromosome of Clostridium pasteurianum BC1.</title>
        <authorList>
            <consortium name="US DOE Joint Genome Institute"/>
            <person name="Lucas S."/>
            <person name="Han J."/>
            <person name="Lapidus A."/>
            <person name="Cheng J.-F."/>
            <person name="Goodwin L."/>
            <person name="Pitluck S."/>
            <person name="Peters L."/>
            <person name="Mikhailova N."/>
            <person name="Teshima H."/>
            <person name="Detter J.C."/>
            <person name="Han C."/>
            <person name="Tapia R."/>
            <person name="Land M."/>
            <person name="Hauser L."/>
            <person name="Kyrpides N."/>
            <person name="Ivanova N."/>
            <person name="Pagani I."/>
            <person name="Dunn J."/>
            <person name="Taghavi S."/>
            <person name="Francis A."/>
            <person name="van der Lelie D."/>
            <person name="Woyke T."/>
        </authorList>
    </citation>
    <scope>NUCLEOTIDE SEQUENCE [LARGE SCALE GENOMIC DNA]</scope>
    <source>
        <strain evidence="8 9">BC1</strain>
    </source>
</reference>
<dbReference type="Pfam" id="PF07690">
    <property type="entry name" value="MFS_1"/>
    <property type="match status" value="1"/>
</dbReference>
<keyword evidence="4 6" id="KW-1133">Transmembrane helix</keyword>
<dbReference type="STRING" id="86416.Clopa_1267"/>
<evidence type="ECO:0000259" key="7">
    <source>
        <dbReference type="PROSITE" id="PS50850"/>
    </source>
</evidence>
<dbReference type="PATRIC" id="fig|86416.3.peg.1267"/>
<proteinExistence type="predicted"/>
<dbReference type="GO" id="GO:0022857">
    <property type="term" value="F:transmembrane transporter activity"/>
    <property type="evidence" value="ECO:0007669"/>
    <property type="project" value="InterPro"/>
</dbReference>
<feature type="transmembrane region" description="Helical" evidence="6">
    <location>
        <begin position="299"/>
        <end position="319"/>
    </location>
</feature>
<feature type="transmembrane region" description="Helical" evidence="6">
    <location>
        <begin position="101"/>
        <end position="123"/>
    </location>
</feature>
<dbReference type="AlphaFoldDB" id="R4K9D5"/>
<evidence type="ECO:0000256" key="5">
    <source>
        <dbReference type="ARBA" id="ARBA00023136"/>
    </source>
</evidence>
<dbReference type="SUPFAM" id="SSF103473">
    <property type="entry name" value="MFS general substrate transporter"/>
    <property type="match status" value="1"/>
</dbReference>
<keyword evidence="2" id="KW-0813">Transport</keyword>
<name>R4K9D5_CLOPA</name>